<evidence type="ECO:0000313" key="3">
    <source>
        <dbReference type="Proteomes" id="UP001500665"/>
    </source>
</evidence>
<gene>
    <name evidence="2" type="ORF">GCM10009550_77840</name>
</gene>
<dbReference type="SUPFAM" id="SSF50475">
    <property type="entry name" value="FMN-binding split barrel"/>
    <property type="match status" value="1"/>
</dbReference>
<comment type="caution">
    <text evidence="2">The sequence shown here is derived from an EMBL/GenBank/DDBJ whole genome shotgun (WGS) entry which is preliminary data.</text>
</comment>
<keyword evidence="3" id="KW-1185">Reference proteome</keyword>
<sequence>MPTTRVDGFADLQDTFFSYIRDIKYATMITVDRKGRPRARVLLPVWEVVDGRPVGWLAAYRTPVKTAHLANSPHTTYSYWNPRQNAVHVDALSTWADSATDRRHAWDLYLQGGPSGVGYDPVRYWRGGPDDPAYQVIRIEPWRVQLVRGSDLHSTLWQPGTTWHLLSAGSGTDGNRGVPGATRDLTAEHLSNAD</sequence>
<organism evidence="2 3">
    <name type="scientific">Actinocorallia libanotica</name>
    <dbReference type="NCBI Taxonomy" id="46162"/>
    <lineage>
        <taxon>Bacteria</taxon>
        <taxon>Bacillati</taxon>
        <taxon>Actinomycetota</taxon>
        <taxon>Actinomycetes</taxon>
        <taxon>Streptosporangiales</taxon>
        <taxon>Thermomonosporaceae</taxon>
        <taxon>Actinocorallia</taxon>
    </lineage>
</organism>
<reference evidence="3" key="1">
    <citation type="journal article" date="2019" name="Int. J. Syst. Evol. Microbiol.">
        <title>The Global Catalogue of Microorganisms (GCM) 10K type strain sequencing project: providing services to taxonomists for standard genome sequencing and annotation.</title>
        <authorList>
            <consortium name="The Broad Institute Genomics Platform"/>
            <consortium name="The Broad Institute Genome Sequencing Center for Infectious Disease"/>
            <person name="Wu L."/>
            <person name="Ma J."/>
        </authorList>
    </citation>
    <scope>NUCLEOTIDE SEQUENCE [LARGE SCALE GENOMIC DNA]</scope>
    <source>
        <strain evidence="3">JCM 10696</strain>
    </source>
</reference>
<dbReference type="RefSeq" id="WP_344247847.1">
    <property type="nucleotide sequence ID" value="NZ_BAAAHH010000073.1"/>
</dbReference>
<accession>A0ABP4CIH6</accession>
<evidence type="ECO:0000256" key="1">
    <source>
        <dbReference type="SAM" id="MobiDB-lite"/>
    </source>
</evidence>
<feature type="region of interest" description="Disordered" evidence="1">
    <location>
        <begin position="168"/>
        <end position="194"/>
    </location>
</feature>
<name>A0ABP4CIH6_9ACTN</name>
<evidence type="ECO:0000313" key="2">
    <source>
        <dbReference type="EMBL" id="GAA0970282.1"/>
    </source>
</evidence>
<dbReference type="Gene3D" id="2.30.110.10">
    <property type="entry name" value="Electron Transport, Fmn-binding Protein, Chain A"/>
    <property type="match status" value="1"/>
</dbReference>
<dbReference type="InterPro" id="IPR012349">
    <property type="entry name" value="Split_barrel_FMN-bd"/>
</dbReference>
<dbReference type="EMBL" id="BAAAHH010000073">
    <property type="protein sequence ID" value="GAA0970282.1"/>
    <property type="molecule type" value="Genomic_DNA"/>
</dbReference>
<proteinExistence type="predicted"/>
<protein>
    <submittedName>
        <fullName evidence="2">Pyridoxamine 5'-phosphate oxidase family protein</fullName>
    </submittedName>
</protein>
<dbReference type="Proteomes" id="UP001500665">
    <property type="component" value="Unassembled WGS sequence"/>
</dbReference>